<dbReference type="InterPro" id="IPR004358">
    <property type="entry name" value="Sig_transdc_His_kin-like_C"/>
</dbReference>
<protein>
    <recommendedName>
        <fullName evidence="2">histidine kinase</fullName>
        <ecNumber evidence="2">2.7.13.3</ecNumber>
    </recommendedName>
</protein>
<dbReference type="InterPro" id="IPR003018">
    <property type="entry name" value="GAF"/>
</dbReference>
<dbReference type="CDD" id="cd00156">
    <property type="entry name" value="REC"/>
    <property type="match status" value="1"/>
</dbReference>
<dbReference type="PANTHER" id="PTHR43065">
    <property type="entry name" value="SENSOR HISTIDINE KINASE"/>
    <property type="match status" value="1"/>
</dbReference>
<evidence type="ECO:0000256" key="4">
    <source>
        <dbReference type="ARBA" id="ARBA00022679"/>
    </source>
</evidence>
<dbReference type="PANTHER" id="PTHR43065:SF42">
    <property type="entry name" value="TWO-COMPONENT SENSOR PPRA"/>
    <property type="match status" value="1"/>
</dbReference>
<dbReference type="InterPro" id="IPR003661">
    <property type="entry name" value="HisK_dim/P_dom"/>
</dbReference>
<evidence type="ECO:0000256" key="1">
    <source>
        <dbReference type="ARBA" id="ARBA00000085"/>
    </source>
</evidence>
<dbReference type="SUPFAM" id="SSF55781">
    <property type="entry name" value="GAF domain-like"/>
    <property type="match status" value="2"/>
</dbReference>
<evidence type="ECO:0000313" key="10">
    <source>
        <dbReference type="Proteomes" id="UP001165044"/>
    </source>
</evidence>
<dbReference type="InterPro" id="IPR036890">
    <property type="entry name" value="HATPase_C_sf"/>
</dbReference>
<dbReference type="InterPro" id="IPR000014">
    <property type="entry name" value="PAS"/>
</dbReference>
<dbReference type="CDD" id="cd00130">
    <property type="entry name" value="PAS"/>
    <property type="match status" value="1"/>
</dbReference>
<evidence type="ECO:0000313" key="9">
    <source>
        <dbReference type="EMBL" id="GLH68248.1"/>
    </source>
</evidence>
<dbReference type="Proteomes" id="UP001165044">
    <property type="component" value="Unassembled WGS sequence"/>
</dbReference>
<name>A0ABQ5Q144_9BACT</name>
<dbReference type="PROSITE" id="PS50109">
    <property type="entry name" value="HIS_KIN"/>
    <property type="match status" value="1"/>
</dbReference>
<feature type="domain" description="Response regulatory" evidence="8">
    <location>
        <begin position="750"/>
        <end position="866"/>
    </location>
</feature>
<dbReference type="Pfam" id="PF13185">
    <property type="entry name" value="GAF_2"/>
    <property type="match status" value="1"/>
</dbReference>
<evidence type="ECO:0000256" key="2">
    <source>
        <dbReference type="ARBA" id="ARBA00012438"/>
    </source>
</evidence>
<dbReference type="Pfam" id="PF13188">
    <property type="entry name" value="PAS_8"/>
    <property type="match status" value="1"/>
</dbReference>
<evidence type="ECO:0000256" key="6">
    <source>
        <dbReference type="PROSITE-ProRule" id="PRU00169"/>
    </source>
</evidence>
<dbReference type="InterPro" id="IPR029016">
    <property type="entry name" value="GAF-like_dom_sf"/>
</dbReference>
<dbReference type="Pfam" id="PF00072">
    <property type="entry name" value="Response_reg"/>
    <property type="match status" value="1"/>
</dbReference>
<dbReference type="SUPFAM" id="SSF55874">
    <property type="entry name" value="ATPase domain of HSP90 chaperone/DNA topoisomerase II/histidine kinase"/>
    <property type="match status" value="1"/>
</dbReference>
<dbReference type="SUPFAM" id="SSF47384">
    <property type="entry name" value="Homodimeric domain of signal transducing histidine kinase"/>
    <property type="match status" value="1"/>
</dbReference>
<evidence type="ECO:0000259" key="7">
    <source>
        <dbReference type="PROSITE" id="PS50109"/>
    </source>
</evidence>
<keyword evidence="5" id="KW-0418">Kinase</keyword>
<dbReference type="Gene3D" id="3.30.565.10">
    <property type="entry name" value="Histidine kinase-like ATPase, C-terminal domain"/>
    <property type="match status" value="1"/>
</dbReference>
<dbReference type="Gene3D" id="3.30.450.20">
    <property type="entry name" value="PAS domain"/>
    <property type="match status" value="1"/>
</dbReference>
<evidence type="ECO:0000256" key="5">
    <source>
        <dbReference type="ARBA" id="ARBA00022777"/>
    </source>
</evidence>
<evidence type="ECO:0000259" key="8">
    <source>
        <dbReference type="PROSITE" id="PS50110"/>
    </source>
</evidence>
<dbReference type="Gene3D" id="3.40.50.2300">
    <property type="match status" value="1"/>
</dbReference>
<dbReference type="EC" id="2.7.13.3" evidence="2"/>
<evidence type="ECO:0000256" key="3">
    <source>
        <dbReference type="ARBA" id="ARBA00022553"/>
    </source>
</evidence>
<reference evidence="9" key="1">
    <citation type="journal article" date="2023" name="Antonie Van Leeuwenhoek">
        <title>Mesoterricola silvestris gen. nov., sp. nov., Mesoterricola sediminis sp. nov., Geothrix oryzae sp. nov., Geothrix edaphica sp. nov., Geothrix rubra sp. nov., and Geothrix limicola sp. nov., six novel members of Acidobacteriota isolated from soils.</title>
        <authorList>
            <person name="Itoh H."/>
            <person name="Sugisawa Y."/>
            <person name="Mise K."/>
            <person name="Xu Z."/>
            <person name="Kuniyasu M."/>
            <person name="Ushijima N."/>
            <person name="Kawano K."/>
            <person name="Kobayashi E."/>
            <person name="Shiratori Y."/>
            <person name="Masuda Y."/>
            <person name="Senoo K."/>
        </authorList>
    </citation>
    <scope>NUCLEOTIDE SEQUENCE</scope>
    <source>
        <strain evidence="9">Red802</strain>
    </source>
</reference>
<dbReference type="SUPFAM" id="SSF52172">
    <property type="entry name" value="CheY-like"/>
    <property type="match status" value="1"/>
</dbReference>
<proteinExistence type="predicted"/>
<feature type="modified residue" description="4-aspartylphosphate" evidence="6">
    <location>
        <position position="801"/>
    </location>
</feature>
<gene>
    <name evidence="9" type="ORF">GETHED_26120</name>
</gene>
<feature type="domain" description="Histidine kinase" evidence="7">
    <location>
        <begin position="505"/>
        <end position="730"/>
    </location>
</feature>
<dbReference type="SMART" id="SM00388">
    <property type="entry name" value="HisKA"/>
    <property type="match status" value="1"/>
</dbReference>
<dbReference type="InterPro" id="IPR011006">
    <property type="entry name" value="CheY-like_superfamily"/>
</dbReference>
<dbReference type="SMART" id="SM00387">
    <property type="entry name" value="HATPase_c"/>
    <property type="match status" value="1"/>
</dbReference>
<dbReference type="InterPro" id="IPR035965">
    <property type="entry name" value="PAS-like_dom_sf"/>
</dbReference>
<dbReference type="Gene3D" id="3.30.450.40">
    <property type="match status" value="2"/>
</dbReference>
<keyword evidence="4" id="KW-0808">Transferase</keyword>
<dbReference type="Pfam" id="PF02518">
    <property type="entry name" value="HATPase_c"/>
    <property type="match status" value="1"/>
</dbReference>
<dbReference type="PRINTS" id="PR00344">
    <property type="entry name" value="BCTRLSENSOR"/>
</dbReference>
<dbReference type="InterPro" id="IPR036097">
    <property type="entry name" value="HisK_dim/P_sf"/>
</dbReference>
<dbReference type="Gene3D" id="1.10.287.130">
    <property type="match status" value="1"/>
</dbReference>
<keyword evidence="3 6" id="KW-0597">Phosphoprotein</keyword>
<keyword evidence="10" id="KW-1185">Reference proteome</keyword>
<dbReference type="InterPro" id="IPR001789">
    <property type="entry name" value="Sig_transdc_resp-reg_receiver"/>
</dbReference>
<sequence length="868" mass="94630">MATGEVELRRHLAEGVYALSLARTREEVFRVLLGRASELLPELHWFLGQVREREGRREAELMAATPTLKTRLGAAVQGPGFPFFDLGPVREICDHHRPCWVAEVAASPGLAPPSVVEATGLRSLFGVPLVFEGRILGLLFAAGFRDEPAAHPGEEVLAVIQNLARIAALALERIQVGARLAETALLFRDLARAVHDLAEAPDEDVLVAHLFEWAARLAPLPEWWFNRYDPSARTCRTTHWTPGLEAFGTVEAIRRPDPVEGDPILERVYLRQKAVHIRRWADLPAFPGRQAWPGPLRTWVGLPLAHAGSLAGSLSGGSYGDQGHVEISEEQFEALQSLAETAGLVLNRLHARKDLAAQETRFRLLFEQSPDPTALLARGLILDVNKASEELLGYPRLAMLGLDPIQMSPALQPSGTPSRAAAMAFLAEVKAGTRNRFEWTFLHASGREVPCDVAITQYLLGPQHIYHAVFRDLTEQKRAETERAALERQLFQAQKMESLGVLAGGIAHDFNNLLMGVLGHAGLALEQLNPLHPVKRNLEAIQKAGQRAADLTRQMLAYSGRGQFEVRNLDLSAQVEEMLHLLEVSLPKTVVLNLGLRKGLPAVTADASQLQQVIMNLVINAAEAIGDASGTITLATGAQHVTESAARTMLVGQDVPPGPYVYLEIADTGCGMDQDTLSRIFEPFFTTKFTGRGLGLSAIMGIVRGHKGALRVYSEPGHGTTFKVLLPAVGAGLEAEAGAAEEPPWVGSGLILVVDDDETVRSVARQALEMKGFQVLEAQDGLEAVDQVRARGSAIGLVLLDMTMPRMGGEEAFREMRLLQPDIRVVLSSGYNEVEAMSRFMGKGLKGFIQKPYGPRELLAKIQDGLER</sequence>
<dbReference type="InterPro" id="IPR003594">
    <property type="entry name" value="HATPase_dom"/>
</dbReference>
<dbReference type="SMART" id="SM00065">
    <property type="entry name" value="GAF"/>
    <property type="match status" value="2"/>
</dbReference>
<organism evidence="9 10">
    <name type="scientific">Geothrix edaphica</name>
    <dbReference type="NCBI Taxonomy" id="2927976"/>
    <lineage>
        <taxon>Bacteria</taxon>
        <taxon>Pseudomonadati</taxon>
        <taxon>Acidobacteriota</taxon>
        <taxon>Holophagae</taxon>
        <taxon>Holophagales</taxon>
        <taxon>Holophagaceae</taxon>
        <taxon>Geothrix</taxon>
    </lineage>
</organism>
<dbReference type="InterPro" id="IPR005467">
    <property type="entry name" value="His_kinase_dom"/>
</dbReference>
<dbReference type="EMBL" id="BSDC01000004">
    <property type="protein sequence ID" value="GLH68248.1"/>
    <property type="molecule type" value="Genomic_DNA"/>
</dbReference>
<accession>A0ABQ5Q144</accession>
<comment type="catalytic activity">
    <reaction evidence="1">
        <text>ATP + protein L-histidine = ADP + protein N-phospho-L-histidine.</text>
        <dbReference type="EC" id="2.7.13.3"/>
    </reaction>
</comment>
<dbReference type="SMART" id="SM00448">
    <property type="entry name" value="REC"/>
    <property type="match status" value="1"/>
</dbReference>
<dbReference type="SUPFAM" id="SSF55785">
    <property type="entry name" value="PYP-like sensor domain (PAS domain)"/>
    <property type="match status" value="1"/>
</dbReference>
<comment type="caution">
    <text evidence="9">The sequence shown here is derived from an EMBL/GenBank/DDBJ whole genome shotgun (WGS) entry which is preliminary data.</text>
</comment>
<dbReference type="PROSITE" id="PS50110">
    <property type="entry name" value="RESPONSE_REGULATORY"/>
    <property type="match status" value="1"/>
</dbReference>
<dbReference type="NCBIfam" id="TIGR00229">
    <property type="entry name" value="sensory_box"/>
    <property type="match status" value="1"/>
</dbReference>